<evidence type="ECO:0000313" key="5">
    <source>
        <dbReference type="Proteomes" id="UP000435357"/>
    </source>
</evidence>
<feature type="chain" id="PRO_5026783015" evidence="2">
    <location>
        <begin position="30"/>
        <end position="248"/>
    </location>
</feature>
<feature type="signal peptide" evidence="2">
    <location>
        <begin position="1"/>
        <end position="29"/>
    </location>
</feature>
<organism evidence="4 5">
    <name type="scientific">Salibacter halophilus</name>
    <dbReference type="NCBI Taxonomy" id="1803916"/>
    <lineage>
        <taxon>Bacteria</taxon>
        <taxon>Pseudomonadati</taxon>
        <taxon>Bacteroidota</taxon>
        <taxon>Flavobacteriia</taxon>
        <taxon>Flavobacteriales</taxon>
        <taxon>Salibacteraceae</taxon>
        <taxon>Salibacter</taxon>
    </lineage>
</organism>
<accession>A0A6N6M844</accession>
<dbReference type="Pfam" id="PF18962">
    <property type="entry name" value="Por_Secre_tail"/>
    <property type="match status" value="1"/>
</dbReference>
<comment type="caution">
    <text evidence="4">The sequence shown here is derived from an EMBL/GenBank/DDBJ whole genome shotgun (WGS) entry which is preliminary data.</text>
</comment>
<evidence type="ECO:0000256" key="1">
    <source>
        <dbReference type="ARBA" id="ARBA00022729"/>
    </source>
</evidence>
<protein>
    <submittedName>
        <fullName evidence="4">T9SS type A sorting domain-containing protein</fullName>
    </submittedName>
</protein>
<dbReference type="Proteomes" id="UP000435357">
    <property type="component" value="Unassembled WGS sequence"/>
</dbReference>
<dbReference type="EMBL" id="WACR01000001">
    <property type="protein sequence ID" value="KAB1066268.1"/>
    <property type="molecule type" value="Genomic_DNA"/>
</dbReference>
<keyword evidence="1 2" id="KW-0732">Signal</keyword>
<dbReference type="InterPro" id="IPR026444">
    <property type="entry name" value="Secre_tail"/>
</dbReference>
<evidence type="ECO:0000259" key="3">
    <source>
        <dbReference type="Pfam" id="PF18962"/>
    </source>
</evidence>
<gene>
    <name evidence="4" type="ORF">F3059_01975</name>
</gene>
<evidence type="ECO:0000313" key="4">
    <source>
        <dbReference type="EMBL" id="KAB1066268.1"/>
    </source>
</evidence>
<evidence type="ECO:0000256" key="2">
    <source>
        <dbReference type="SAM" id="SignalP"/>
    </source>
</evidence>
<dbReference type="AlphaFoldDB" id="A0A6N6M844"/>
<feature type="domain" description="Secretion system C-terminal sorting" evidence="3">
    <location>
        <begin position="184"/>
        <end position="246"/>
    </location>
</feature>
<proteinExistence type="predicted"/>
<reference evidence="4 5" key="1">
    <citation type="submission" date="2019-09" db="EMBL/GenBank/DDBJ databases">
        <title>Genomes of Cryomorphaceae.</title>
        <authorList>
            <person name="Bowman J.P."/>
        </authorList>
    </citation>
    <scope>NUCLEOTIDE SEQUENCE [LARGE SCALE GENOMIC DNA]</scope>
    <source>
        <strain evidence="4 5">KCTC 52047</strain>
    </source>
</reference>
<sequence length="248" mass="27412">MKELILKNSFRSCFIATVLFLFVSASSNAVQIWVVYSCEGSSSGYCAATWDSEFGCDISFTPAVVDCFEVGASGDGNLVEYDSWFCSEDRYSVMLGDDGEIELYKNGNFVKTLGSTDNTNCQDGYFESFSLSQSCDPSEIGINYNCVPESVFYDSTGSNKNITLGYSKEDAQNRDYKLFISNSFVKIKGVQKPLKKVELYSITGSLVKQKSNLSSNSNLVNLSDLPKGTYIVKVKSVDGHIYTDKLVY</sequence>
<name>A0A6N6M844_9FLAO</name>
<dbReference type="RefSeq" id="WP_151166256.1">
    <property type="nucleotide sequence ID" value="NZ_WACR01000001.1"/>
</dbReference>
<keyword evidence="5" id="KW-1185">Reference proteome</keyword>
<dbReference type="NCBIfam" id="TIGR04183">
    <property type="entry name" value="Por_Secre_tail"/>
    <property type="match status" value="1"/>
</dbReference>